<evidence type="ECO:0000313" key="4">
    <source>
        <dbReference type="EMBL" id="KEY74791.1"/>
    </source>
</evidence>
<gene>
    <name evidence="4" type="ORF">S7711_09924</name>
</gene>
<sequence length="500" mass="55392">MARQMTDREIHIQNAIDFVRAGGKIRHGAREFRVPESTLRDRLRGRVSLNWILAEERAGRAPMKAQVLAFAESIAAINGKAGPFGNNWVDRFLQRNEEVQTKVSQALEALRALSTTEDHVRAHIRRLTQLQLERNFTPSNTYNADETGITEGESAAGRVIGTSLKKDCAVVDADRRQWVTILGCGNASGRVIDPCVIFTGDDLQGQWFPTHFPHWGYECSQTGWNNICIFKKWLLEIFIPQTTPENPSYWRLLIIDGCFSPLKTAFHAATRAFASFNTTAPASKKRFIEAYRKALDIALTFSNVRAGFRASGIYPLSEERAVQDIIEAKMPPKAVLIPQTPRKQQPHSSTLWNTPSNSQDLQAQLTALEDGVDDIKRTVRRIATKAGKQLDKKNAEIAGLKHQNASLASQLASSARSGRKKVQYNPNGHFAPIQEIVKAQNGAEANTRKNHARHGEPEDPTSIIALSSFHLIVTYFGLNELLEDATVDAGCAGGPVALIP</sequence>
<dbReference type="Pfam" id="PF03221">
    <property type="entry name" value="HTH_Tnp_Tc5"/>
    <property type="match status" value="1"/>
</dbReference>
<keyword evidence="1" id="KW-0238">DNA-binding</keyword>
<dbReference type="InterPro" id="IPR006600">
    <property type="entry name" value="HTH_CenpB_DNA-bd_dom"/>
</dbReference>
<dbReference type="InterPro" id="IPR050863">
    <property type="entry name" value="CenT-Element_Derived"/>
</dbReference>
<accession>A0A084BB62</accession>
<keyword evidence="2" id="KW-0175">Coiled coil</keyword>
<evidence type="ECO:0000313" key="5">
    <source>
        <dbReference type="Proteomes" id="UP000028045"/>
    </source>
</evidence>
<dbReference type="PANTHER" id="PTHR19303:SF74">
    <property type="entry name" value="POGO TRANSPOSABLE ELEMENT WITH KRAB DOMAIN"/>
    <property type="match status" value="1"/>
</dbReference>
<keyword evidence="5" id="KW-1185">Reference proteome</keyword>
<evidence type="ECO:0000256" key="1">
    <source>
        <dbReference type="ARBA" id="ARBA00023125"/>
    </source>
</evidence>
<organism evidence="4 5">
    <name type="scientific">Stachybotrys chartarum (strain CBS 109288 / IBT 7711)</name>
    <name type="common">Toxic black mold</name>
    <name type="synonym">Stilbospora chartarum</name>
    <dbReference type="NCBI Taxonomy" id="1280523"/>
    <lineage>
        <taxon>Eukaryota</taxon>
        <taxon>Fungi</taxon>
        <taxon>Dikarya</taxon>
        <taxon>Ascomycota</taxon>
        <taxon>Pezizomycotina</taxon>
        <taxon>Sordariomycetes</taxon>
        <taxon>Hypocreomycetidae</taxon>
        <taxon>Hypocreales</taxon>
        <taxon>Stachybotryaceae</taxon>
        <taxon>Stachybotrys</taxon>
    </lineage>
</organism>
<dbReference type="PANTHER" id="PTHR19303">
    <property type="entry name" value="TRANSPOSON"/>
    <property type="match status" value="1"/>
</dbReference>
<dbReference type="GO" id="GO:0003677">
    <property type="term" value="F:DNA binding"/>
    <property type="evidence" value="ECO:0007669"/>
    <property type="project" value="UniProtKB-KW"/>
</dbReference>
<dbReference type="EMBL" id="KL647489">
    <property type="protein sequence ID" value="KEY74791.1"/>
    <property type="molecule type" value="Genomic_DNA"/>
</dbReference>
<evidence type="ECO:0000256" key="2">
    <source>
        <dbReference type="SAM" id="Coils"/>
    </source>
</evidence>
<dbReference type="OrthoDB" id="5396311at2759"/>
<name>A0A084BB62_STACB</name>
<protein>
    <recommendedName>
        <fullName evidence="3">HTH CENPB-type domain-containing protein</fullName>
    </recommendedName>
</protein>
<dbReference type="PROSITE" id="PS51253">
    <property type="entry name" value="HTH_CENPB"/>
    <property type="match status" value="1"/>
</dbReference>
<proteinExistence type="predicted"/>
<dbReference type="InterPro" id="IPR004875">
    <property type="entry name" value="DDE_SF_endonuclease_dom"/>
</dbReference>
<reference evidence="4 5" key="1">
    <citation type="journal article" date="2014" name="BMC Genomics">
        <title>Comparative genome sequencing reveals chemotype-specific gene clusters in the toxigenic black mold Stachybotrys.</title>
        <authorList>
            <person name="Semeiks J."/>
            <person name="Borek D."/>
            <person name="Otwinowski Z."/>
            <person name="Grishin N.V."/>
        </authorList>
    </citation>
    <scope>NUCLEOTIDE SEQUENCE [LARGE SCALE GENOMIC DNA]</scope>
    <source>
        <strain evidence="5">CBS 109288 / IBT 7711</strain>
    </source>
</reference>
<evidence type="ECO:0000259" key="3">
    <source>
        <dbReference type="PROSITE" id="PS51253"/>
    </source>
</evidence>
<dbReference type="HOGENOM" id="CLU_013929_20_3_1"/>
<dbReference type="AlphaFoldDB" id="A0A084BB62"/>
<dbReference type="Pfam" id="PF03184">
    <property type="entry name" value="DDE_1"/>
    <property type="match status" value="1"/>
</dbReference>
<feature type="coiled-coil region" evidence="2">
    <location>
        <begin position="358"/>
        <end position="410"/>
    </location>
</feature>
<dbReference type="Proteomes" id="UP000028045">
    <property type="component" value="Unassembled WGS sequence"/>
</dbReference>
<dbReference type="SMART" id="SM00674">
    <property type="entry name" value="CENPB"/>
    <property type="match status" value="1"/>
</dbReference>
<dbReference type="GO" id="GO:0005634">
    <property type="term" value="C:nucleus"/>
    <property type="evidence" value="ECO:0007669"/>
    <property type="project" value="TreeGrafter"/>
</dbReference>
<feature type="domain" description="HTH CENPB-type" evidence="3">
    <location>
        <begin position="32"/>
        <end position="102"/>
    </location>
</feature>